<gene>
    <name evidence="1" type="ORF">MUK42_28137</name>
</gene>
<keyword evidence="2" id="KW-1185">Reference proteome</keyword>
<dbReference type="EMBL" id="CP097508">
    <property type="protein sequence ID" value="URE10490.1"/>
    <property type="molecule type" value="Genomic_DNA"/>
</dbReference>
<organism evidence="1 2">
    <name type="scientific">Musa troglodytarum</name>
    <name type="common">fe'i banana</name>
    <dbReference type="NCBI Taxonomy" id="320322"/>
    <lineage>
        <taxon>Eukaryota</taxon>
        <taxon>Viridiplantae</taxon>
        <taxon>Streptophyta</taxon>
        <taxon>Embryophyta</taxon>
        <taxon>Tracheophyta</taxon>
        <taxon>Spermatophyta</taxon>
        <taxon>Magnoliopsida</taxon>
        <taxon>Liliopsida</taxon>
        <taxon>Zingiberales</taxon>
        <taxon>Musaceae</taxon>
        <taxon>Musa</taxon>
    </lineage>
</organism>
<proteinExistence type="predicted"/>
<sequence length="124" mass="13906">MSYVKKEGDHTEWLVFGSHIGDGYDVALPATLSSAKNHCKDEEVRRVRPAQVQIGALHACRGEEWRGRWAKALMPGCTRKKDSNPTKTSRNKPLCLRSSPSYLIPCTFTASLSESIHHFMLSHP</sequence>
<name>A0A9E7KC63_9LILI</name>
<evidence type="ECO:0000313" key="2">
    <source>
        <dbReference type="Proteomes" id="UP001055439"/>
    </source>
</evidence>
<reference evidence="1" key="1">
    <citation type="submission" date="2022-05" db="EMBL/GenBank/DDBJ databases">
        <title>The Musa troglodytarum L. genome provides insights into the mechanism of non-climacteric behaviour and enrichment of carotenoids.</title>
        <authorList>
            <person name="Wang J."/>
        </authorList>
    </citation>
    <scope>NUCLEOTIDE SEQUENCE</scope>
    <source>
        <tissue evidence="1">Leaf</tissue>
    </source>
</reference>
<accession>A0A9E7KC63</accession>
<dbReference type="AlphaFoldDB" id="A0A9E7KC63"/>
<evidence type="ECO:0000313" key="1">
    <source>
        <dbReference type="EMBL" id="URE10490.1"/>
    </source>
</evidence>
<protein>
    <submittedName>
        <fullName evidence="1">Uncharacterized protein</fullName>
    </submittedName>
</protein>
<dbReference type="Proteomes" id="UP001055439">
    <property type="component" value="Chromosome 6"/>
</dbReference>